<sequence length="178" mass="18704">MGAAILAVGCDMDSFQGFSDEVAGLPGKYDTAVGGRLLLCMEGAAGDWERSSAVPEERCLGCIALRNVAGEAGCAEIKRLFAREGRARGQRLGQGLTIAIAREAERLGYDRLVLDTLERLPHAVRLYESLGFRRRDAYVHNPEADAVFFEIDLATLLASVGGEASAAEGAATAAAGSG</sequence>
<dbReference type="EMBL" id="VLTO01000040">
    <property type="protein sequence ID" value="KAA0172916.1"/>
    <property type="molecule type" value="Genomic_DNA"/>
</dbReference>
<dbReference type="GO" id="GO:0016747">
    <property type="term" value="F:acyltransferase activity, transferring groups other than amino-acyl groups"/>
    <property type="evidence" value="ECO:0007669"/>
    <property type="project" value="InterPro"/>
</dbReference>
<dbReference type="InterPro" id="IPR000182">
    <property type="entry name" value="GNAT_dom"/>
</dbReference>
<dbReference type="EMBL" id="VLTM01000002">
    <property type="protein sequence ID" value="KAA0168589.1"/>
    <property type="molecule type" value="Genomic_DNA"/>
</dbReference>
<feature type="domain" description="N-acetyltransferase" evidence="1">
    <location>
        <begin position="3"/>
        <end position="154"/>
    </location>
</feature>
<proteinExistence type="predicted"/>
<gene>
    <name evidence="5" type="ORF">FNF27_05553</name>
    <name evidence="4" type="ORF">FNF28_00897</name>
    <name evidence="2" type="ORF">FNF29_06092</name>
    <name evidence="3" type="ORF">FNF31_00469</name>
</gene>
<dbReference type="PROSITE" id="PS51186">
    <property type="entry name" value="GNAT"/>
    <property type="match status" value="1"/>
</dbReference>
<dbReference type="AlphaFoldDB" id="A0A5A8E4W8"/>
<evidence type="ECO:0000313" key="9">
    <source>
        <dbReference type="Proteomes" id="UP000325113"/>
    </source>
</evidence>
<organism evidence="4 8">
    <name type="scientific">Cafeteria roenbergensis</name>
    <name type="common">Marine flagellate</name>
    <dbReference type="NCBI Taxonomy" id="33653"/>
    <lineage>
        <taxon>Eukaryota</taxon>
        <taxon>Sar</taxon>
        <taxon>Stramenopiles</taxon>
        <taxon>Bigyra</taxon>
        <taxon>Opalozoa</taxon>
        <taxon>Bicosoecida</taxon>
        <taxon>Cafeteriaceae</taxon>
        <taxon>Cafeteria</taxon>
    </lineage>
</organism>
<dbReference type="Proteomes" id="UP000324907">
    <property type="component" value="Unassembled WGS sequence"/>
</dbReference>
<dbReference type="CDD" id="cd04301">
    <property type="entry name" value="NAT_SF"/>
    <property type="match status" value="1"/>
</dbReference>
<evidence type="ECO:0000313" key="6">
    <source>
        <dbReference type="Proteomes" id="UP000322899"/>
    </source>
</evidence>
<dbReference type="InterPro" id="IPR016181">
    <property type="entry name" value="Acyl_CoA_acyltransferase"/>
</dbReference>
<evidence type="ECO:0000313" key="8">
    <source>
        <dbReference type="Proteomes" id="UP000324907"/>
    </source>
</evidence>
<evidence type="ECO:0000313" key="4">
    <source>
        <dbReference type="EMBL" id="KAA0171130.1"/>
    </source>
</evidence>
<dbReference type="OMA" id="VHNPEAD"/>
<dbReference type="SUPFAM" id="SSF55729">
    <property type="entry name" value="Acyl-CoA N-acyltransferases (Nat)"/>
    <property type="match status" value="1"/>
</dbReference>
<dbReference type="Pfam" id="PF00583">
    <property type="entry name" value="Acetyltransf_1"/>
    <property type="match status" value="1"/>
</dbReference>
<dbReference type="Gene3D" id="3.40.630.30">
    <property type="match status" value="1"/>
</dbReference>
<comment type="caution">
    <text evidence="4">The sequence shown here is derived from an EMBL/GenBank/DDBJ whole genome shotgun (WGS) entry which is preliminary data.</text>
</comment>
<dbReference type="InterPro" id="IPR052777">
    <property type="entry name" value="Acetyltransferase_Enz"/>
</dbReference>
<reference evidence="6 7" key="1">
    <citation type="submission" date="2019-07" db="EMBL/GenBank/DDBJ databases">
        <title>Genomes of Cafeteria roenbergensis.</title>
        <authorList>
            <person name="Fischer M.G."/>
            <person name="Hackl T."/>
            <person name="Roman M."/>
        </authorList>
    </citation>
    <scope>NUCLEOTIDE SEQUENCE [LARGE SCALE GENOMIC DNA]</scope>
    <source>
        <strain evidence="2 7">BVI</strain>
        <strain evidence="3 9">Cflag</strain>
        <strain evidence="5 6">E4-10P</strain>
        <strain evidence="4 8">RCC970-E3</strain>
    </source>
</reference>
<accession>A0A5A8E4W8</accession>
<dbReference type="PANTHER" id="PTHR43305">
    <property type="entry name" value="FAMILY N-ACETYLTRANSFERASE, PUTATIVE (AFU_ORTHOLOGUE AFUA_2G01380)-RELATED"/>
    <property type="match status" value="1"/>
</dbReference>
<evidence type="ECO:0000313" key="3">
    <source>
        <dbReference type="EMBL" id="KAA0168589.1"/>
    </source>
</evidence>
<keyword evidence="7" id="KW-1185">Reference proteome</keyword>
<dbReference type="Proteomes" id="UP000325113">
    <property type="component" value="Unassembled WGS sequence"/>
</dbReference>
<dbReference type="OrthoDB" id="41532at2759"/>
<dbReference type="PANTHER" id="PTHR43305:SF1">
    <property type="entry name" value="FAMILY N-ACETYLTRANSFERASE, PUTATIVE (AFU_ORTHOLOGUE AFUA_2G01380)-RELATED"/>
    <property type="match status" value="1"/>
</dbReference>
<dbReference type="Proteomes" id="UP000322899">
    <property type="component" value="Unassembled WGS sequence"/>
</dbReference>
<evidence type="ECO:0000259" key="1">
    <source>
        <dbReference type="PROSITE" id="PS51186"/>
    </source>
</evidence>
<dbReference type="Proteomes" id="UP000323011">
    <property type="component" value="Unassembled WGS sequence"/>
</dbReference>
<evidence type="ECO:0000313" key="2">
    <source>
        <dbReference type="EMBL" id="KAA0149205.1"/>
    </source>
</evidence>
<evidence type="ECO:0000313" key="5">
    <source>
        <dbReference type="EMBL" id="KAA0172916.1"/>
    </source>
</evidence>
<name>A0A5A8E4W8_CAFRO</name>
<evidence type="ECO:0000313" key="7">
    <source>
        <dbReference type="Proteomes" id="UP000323011"/>
    </source>
</evidence>
<dbReference type="EMBL" id="VLTN01000045">
    <property type="protein sequence ID" value="KAA0149205.1"/>
    <property type="molecule type" value="Genomic_DNA"/>
</dbReference>
<protein>
    <recommendedName>
        <fullName evidence="1">N-acetyltransferase domain-containing protein</fullName>
    </recommendedName>
</protein>
<dbReference type="EMBL" id="VLTL01000008">
    <property type="protein sequence ID" value="KAA0171130.1"/>
    <property type="molecule type" value="Genomic_DNA"/>
</dbReference>